<gene>
    <name evidence="1" type="ORF">PG997_015127</name>
</gene>
<proteinExistence type="predicted"/>
<dbReference type="Proteomes" id="UP001433268">
    <property type="component" value="Unassembled WGS sequence"/>
</dbReference>
<name>A0ABR1UVR8_9PEZI</name>
<reference evidence="1 2" key="1">
    <citation type="submission" date="2023-01" db="EMBL/GenBank/DDBJ databases">
        <title>Analysis of 21 Apiospora genomes using comparative genomics revels a genus with tremendous synthesis potential of carbohydrate active enzymes and secondary metabolites.</title>
        <authorList>
            <person name="Sorensen T."/>
        </authorList>
    </citation>
    <scope>NUCLEOTIDE SEQUENCE [LARGE SCALE GENOMIC DNA]</scope>
    <source>
        <strain evidence="1 2">CBS 114990</strain>
    </source>
</reference>
<dbReference type="GeneID" id="92052501"/>
<dbReference type="EMBL" id="JAQQWN010000010">
    <property type="protein sequence ID" value="KAK8063030.1"/>
    <property type="molecule type" value="Genomic_DNA"/>
</dbReference>
<protein>
    <submittedName>
        <fullName evidence="1">Uncharacterized protein</fullName>
    </submittedName>
</protein>
<dbReference type="RefSeq" id="XP_066661629.1">
    <property type="nucleotide sequence ID" value="XM_066819441.1"/>
</dbReference>
<accession>A0ABR1UVR8</accession>
<keyword evidence="2" id="KW-1185">Reference proteome</keyword>
<evidence type="ECO:0000313" key="1">
    <source>
        <dbReference type="EMBL" id="KAK8063030.1"/>
    </source>
</evidence>
<sequence>MFLCGLASMVLGMMRRGPDILDHFGALLRDNPYAPDPHYSSLEDSLSRSKRLAHVKVCLGDVRLDADVGYTAIAHVDGDGAVQRLRQGRMYA</sequence>
<comment type="caution">
    <text evidence="1">The sequence shown here is derived from an EMBL/GenBank/DDBJ whole genome shotgun (WGS) entry which is preliminary data.</text>
</comment>
<evidence type="ECO:0000313" key="2">
    <source>
        <dbReference type="Proteomes" id="UP001433268"/>
    </source>
</evidence>
<organism evidence="1 2">
    <name type="scientific">Apiospora hydei</name>
    <dbReference type="NCBI Taxonomy" id="1337664"/>
    <lineage>
        <taxon>Eukaryota</taxon>
        <taxon>Fungi</taxon>
        <taxon>Dikarya</taxon>
        <taxon>Ascomycota</taxon>
        <taxon>Pezizomycotina</taxon>
        <taxon>Sordariomycetes</taxon>
        <taxon>Xylariomycetidae</taxon>
        <taxon>Amphisphaeriales</taxon>
        <taxon>Apiosporaceae</taxon>
        <taxon>Apiospora</taxon>
    </lineage>
</organism>